<protein>
    <submittedName>
        <fullName evidence="1">Uncharacterized protein</fullName>
    </submittedName>
</protein>
<sequence length="53" mass="6030">MDYLDLLILSIKFTVSSVIVITKELIIPKVLTISCRHSIFTKIPLVLHNHILS</sequence>
<evidence type="ECO:0000313" key="1">
    <source>
        <dbReference type="EMBL" id="DAE29036.1"/>
    </source>
</evidence>
<accession>A0A8S5RDJ3</accession>
<reference evidence="1" key="1">
    <citation type="journal article" date="2021" name="Proc. Natl. Acad. Sci. U.S.A.">
        <title>A Catalog of Tens of Thousands of Viruses from Human Metagenomes Reveals Hidden Associations with Chronic Diseases.</title>
        <authorList>
            <person name="Tisza M.J."/>
            <person name="Buck C.B."/>
        </authorList>
    </citation>
    <scope>NUCLEOTIDE SEQUENCE</scope>
    <source>
        <strain evidence="1">CtPYc18</strain>
    </source>
</reference>
<organism evidence="1">
    <name type="scientific">virus sp. ctPYc18</name>
    <dbReference type="NCBI Taxonomy" id="2828251"/>
    <lineage>
        <taxon>Viruses</taxon>
    </lineage>
</organism>
<name>A0A8S5RDJ3_9VIRU</name>
<dbReference type="EMBL" id="BK059092">
    <property type="protein sequence ID" value="DAE29036.1"/>
    <property type="molecule type" value="Genomic_DNA"/>
</dbReference>
<proteinExistence type="predicted"/>